<feature type="region of interest" description="Disordered" evidence="1">
    <location>
        <begin position="107"/>
        <end position="141"/>
    </location>
</feature>
<feature type="compositionally biased region" description="Basic and acidic residues" evidence="1">
    <location>
        <begin position="63"/>
        <end position="74"/>
    </location>
</feature>
<organism evidence="3 4">
    <name type="scientific">Microbacterium elymi</name>
    <dbReference type="NCBI Taxonomy" id="2909587"/>
    <lineage>
        <taxon>Bacteria</taxon>
        <taxon>Bacillati</taxon>
        <taxon>Actinomycetota</taxon>
        <taxon>Actinomycetes</taxon>
        <taxon>Micrococcales</taxon>
        <taxon>Microbacteriaceae</taxon>
        <taxon>Microbacterium</taxon>
    </lineage>
</organism>
<feature type="compositionally biased region" description="Polar residues" evidence="1">
    <location>
        <begin position="126"/>
        <end position="141"/>
    </location>
</feature>
<evidence type="ECO:0000313" key="3">
    <source>
        <dbReference type="EMBL" id="UUT35702.1"/>
    </source>
</evidence>
<feature type="region of interest" description="Disordered" evidence="1">
    <location>
        <begin position="63"/>
        <end position="85"/>
    </location>
</feature>
<dbReference type="InterPro" id="IPR005471">
    <property type="entry name" value="Tscrpt_reg_IclR_N"/>
</dbReference>
<dbReference type="EMBL" id="CP091139">
    <property type="protein sequence ID" value="UUT35702.1"/>
    <property type="molecule type" value="Genomic_DNA"/>
</dbReference>
<keyword evidence="4" id="KW-1185">Reference proteome</keyword>
<dbReference type="Proteomes" id="UP001054811">
    <property type="component" value="Chromosome"/>
</dbReference>
<dbReference type="Gene3D" id="1.10.10.10">
    <property type="entry name" value="Winged helix-like DNA-binding domain superfamily/Winged helix DNA-binding domain"/>
    <property type="match status" value="1"/>
</dbReference>
<reference evidence="3" key="1">
    <citation type="submission" date="2022-01" db="EMBL/GenBank/DDBJ databases">
        <title>Microbacterium eymi and Microbacterium rhizovicinus sp. nov., isolated from the rhizospheric soil of Elymus tsukushiensis, a plant native to the Dokdo Islands, Republic of Korea.</title>
        <authorList>
            <person name="Hwang Y.J."/>
        </authorList>
    </citation>
    <scope>NUCLEOTIDE SEQUENCE</scope>
    <source>
        <strain evidence="3">KUDC0405</strain>
    </source>
</reference>
<evidence type="ECO:0000259" key="2">
    <source>
        <dbReference type="Pfam" id="PF09339"/>
    </source>
</evidence>
<dbReference type="RefSeq" id="WP_259612319.1">
    <property type="nucleotide sequence ID" value="NZ_CP091139.2"/>
</dbReference>
<protein>
    <submittedName>
        <fullName evidence="3">Helix-turn-helix domain-containing protein</fullName>
    </submittedName>
</protein>
<dbReference type="Pfam" id="PF09339">
    <property type="entry name" value="HTH_IclR"/>
    <property type="match status" value="1"/>
</dbReference>
<accession>A0ABY5NKL9</accession>
<sequence>MEIDEGRRRRIAANGRRHSATREMVLRMVEAQTAPVSTAALTDATGLHENTVRGHLEQLRADGYVRRQREDSTGRGRPAWLWQATSPEPANPYAGLAAALADTLARTSADPAGQAREAGRAWGSRWSPTATARTPGPRSSR</sequence>
<name>A0ABY5NKL9_9MICO</name>
<feature type="domain" description="HTH iclR-type" evidence="2">
    <location>
        <begin position="24"/>
        <end position="68"/>
    </location>
</feature>
<dbReference type="InterPro" id="IPR036390">
    <property type="entry name" value="WH_DNA-bd_sf"/>
</dbReference>
<evidence type="ECO:0000313" key="4">
    <source>
        <dbReference type="Proteomes" id="UP001054811"/>
    </source>
</evidence>
<proteinExistence type="predicted"/>
<evidence type="ECO:0000256" key="1">
    <source>
        <dbReference type="SAM" id="MobiDB-lite"/>
    </source>
</evidence>
<dbReference type="InterPro" id="IPR036388">
    <property type="entry name" value="WH-like_DNA-bd_sf"/>
</dbReference>
<dbReference type="SUPFAM" id="SSF46785">
    <property type="entry name" value="Winged helix' DNA-binding domain"/>
    <property type="match status" value="1"/>
</dbReference>
<gene>
    <name evidence="3" type="ORF">L2X98_20940</name>
</gene>